<proteinExistence type="predicted"/>
<protein>
    <submittedName>
        <fullName evidence="1">Uncharacterized protein</fullName>
    </submittedName>
</protein>
<dbReference type="Proteomes" id="UP001634007">
    <property type="component" value="Unassembled WGS sequence"/>
</dbReference>
<organism evidence="1 2">
    <name type="scientific">Eucalyptus globulus</name>
    <name type="common">Tasmanian blue gum</name>
    <dbReference type="NCBI Taxonomy" id="34317"/>
    <lineage>
        <taxon>Eukaryota</taxon>
        <taxon>Viridiplantae</taxon>
        <taxon>Streptophyta</taxon>
        <taxon>Embryophyta</taxon>
        <taxon>Tracheophyta</taxon>
        <taxon>Spermatophyta</taxon>
        <taxon>Magnoliopsida</taxon>
        <taxon>eudicotyledons</taxon>
        <taxon>Gunneridae</taxon>
        <taxon>Pentapetalae</taxon>
        <taxon>rosids</taxon>
        <taxon>malvids</taxon>
        <taxon>Myrtales</taxon>
        <taxon>Myrtaceae</taxon>
        <taxon>Myrtoideae</taxon>
        <taxon>Eucalypteae</taxon>
        <taxon>Eucalyptus</taxon>
    </lineage>
</organism>
<sequence>MMMNTSRIDCMEIQNPAMTSKTSVEHYQWAESALFLRSISTSTRGKSVIGDDPIVDRNASRQRFLRSYRFSRKEETLAQRTKKWWRTTTGPPSTTSGWRTRARRRGRAMATVLNRLSRLSSTSCFSVRGSKVDV</sequence>
<dbReference type="PANTHER" id="PTHR35304:SF1">
    <property type="entry name" value="OS05G0120300 PROTEIN"/>
    <property type="match status" value="1"/>
</dbReference>
<evidence type="ECO:0000313" key="2">
    <source>
        <dbReference type="Proteomes" id="UP001634007"/>
    </source>
</evidence>
<dbReference type="AlphaFoldDB" id="A0ABD3JCX7"/>
<comment type="caution">
    <text evidence="1">The sequence shown here is derived from an EMBL/GenBank/DDBJ whole genome shotgun (WGS) entry which is preliminary data.</text>
</comment>
<dbReference type="PANTHER" id="PTHR35304">
    <property type="entry name" value="OS05G0120300 PROTEIN-RELATED"/>
    <property type="match status" value="1"/>
</dbReference>
<accession>A0ABD3JCX7</accession>
<gene>
    <name evidence="1" type="ORF">ACJRO7_030854</name>
</gene>
<reference evidence="1 2" key="1">
    <citation type="submission" date="2024-11" db="EMBL/GenBank/DDBJ databases">
        <title>Chromosome-level genome assembly of Eucalyptus globulus Labill. provides insights into its genome evolution.</title>
        <authorList>
            <person name="Li X."/>
        </authorList>
    </citation>
    <scope>NUCLEOTIDE SEQUENCE [LARGE SCALE GENOMIC DNA]</scope>
    <source>
        <strain evidence="1">CL2024</strain>
        <tissue evidence="1">Fresh tender leaves</tissue>
    </source>
</reference>
<dbReference type="EMBL" id="JBJKBG010000008">
    <property type="protein sequence ID" value="KAL3725881.1"/>
    <property type="molecule type" value="Genomic_DNA"/>
</dbReference>
<keyword evidence="2" id="KW-1185">Reference proteome</keyword>
<evidence type="ECO:0000313" key="1">
    <source>
        <dbReference type="EMBL" id="KAL3725881.1"/>
    </source>
</evidence>
<name>A0ABD3JCX7_EUCGL</name>